<protein>
    <submittedName>
        <fullName evidence="1">Endo-beta-N-acetylglucosaminidase F2 (Mannosyl-glycoprotein endo-beta-N-acetyl-glucosaminidase F2)</fullName>
    </submittedName>
</protein>
<dbReference type="GO" id="GO:0005975">
    <property type="term" value="P:carbohydrate metabolic process"/>
    <property type="evidence" value="ECO:0007669"/>
    <property type="project" value="InterPro"/>
</dbReference>
<dbReference type="GO" id="GO:0004553">
    <property type="term" value="F:hydrolase activity, hydrolyzing O-glycosyl compounds"/>
    <property type="evidence" value="ECO:0007669"/>
    <property type="project" value="InterPro"/>
</dbReference>
<evidence type="ECO:0000313" key="1">
    <source>
        <dbReference type="EMBL" id="EJX08521.1"/>
    </source>
</evidence>
<comment type="caution">
    <text evidence="1">The sequence shown here is derived from an EMBL/GenBank/DDBJ whole genome shotgun (WGS) entry which is preliminary data.</text>
</comment>
<sequence>MKHTFYSLLAASMLLSMTACNDWETAEAESFDNSMTEIVKSEEYYANLRAYKKSDHSLAFGWYSEWEDGSANTSNTLCAVPDSMDMISLWNNSRNLSPIKKADLEYVQKVKGTRVLVCTFCQYIGKGVTPPEADNDDASRYAYWGWNPNASNEEENRPAMQRYAKAFADTINFYGYDGLDIDFEPYVDGVAGPLDENPVYAKMLFEEFGKFFGPQSGSGLVFCVDGEIEWIPDGTEVYFDYFIQQAYGARFSSYLKNRFEGSYQSIGYNAEGKCVMSKEEFARKYIITENLESAIDCLNGGYQWENFPKEVKPSLVGYADLDLGEGLKKGGFGAYRFSNERSNTPKYKWMRKAIQEQNPSPGYQTID</sequence>
<dbReference type="PROSITE" id="PS51257">
    <property type="entry name" value="PROKAR_LIPOPROTEIN"/>
    <property type="match status" value="1"/>
</dbReference>
<reference evidence="1" key="1">
    <citation type="journal article" date="2012" name="PLoS ONE">
        <title>Gene sets for utilization of primary and secondary nutrition supplies in the distal gut of endangered iberian lynx.</title>
        <authorList>
            <person name="Alcaide M."/>
            <person name="Messina E."/>
            <person name="Richter M."/>
            <person name="Bargiela R."/>
            <person name="Peplies J."/>
            <person name="Huws S.A."/>
            <person name="Newbold C.J."/>
            <person name="Golyshin P.N."/>
            <person name="Simon M.A."/>
            <person name="Lopez G."/>
            <person name="Yakimov M.M."/>
            <person name="Ferrer M."/>
        </authorList>
    </citation>
    <scope>NUCLEOTIDE SEQUENCE</scope>
</reference>
<dbReference type="EMBL" id="AMCI01000601">
    <property type="protein sequence ID" value="EJX08521.1"/>
    <property type="molecule type" value="Genomic_DNA"/>
</dbReference>
<dbReference type="InterPro" id="IPR017853">
    <property type="entry name" value="GH"/>
</dbReference>
<proteinExistence type="predicted"/>
<gene>
    <name evidence="1" type="ORF">EVA_03368</name>
</gene>
<dbReference type="Pfam" id="PF16141">
    <property type="entry name" value="GH18_BT1044-like"/>
    <property type="match status" value="1"/>
</dbReference>
<name>J9D6Y4_9ZZZZ</name>
<organism evidence="1">
    <name type="scientific">gut metagenome</name>
    <dbReference type="NCBI Taxonomy" id="749906"/>
    <lineage>
        <taxon>unclassified sequences</taxon>
        <taxon>metagenomes</taxon>
        <taxon>organismal metagenomes</taxon>
    </lineage>
</organism>
<dbReference type="AlphaFoldDB" id="J9D6Y4"/>
<dbReference type="InterPro" id="IPR001579">
    <property type="entry name" value="Glyco_hydro_18_chit_AS"/>
</dbReference>
<dbReference type="Gene3D" id="3.20.20.80">
    <property type="entry name" value="Glycosidases"/>
    <property type="match status" value="1"/>
</dbReference>
<dbReference type="SUPFAM" id="SSF51445">
    <property type="entry name" value="(Trans)glycosidases"/>
    <property type="match status" value="1"/>
</dbReference>
<accession>J9D6Y4</accession>
<dbReference type="InterPro" id="IPR032320">
    <property type="entry name" value="GH18_BT1044-like"/>
</dbReference>
<dbReference type="PROSITE" id="PS01095">
    <property type="entry name" value="GH18_1"/>
    <property type="match status" value="1"/>
</dbReference>